<keyword evidence="2" id="KW-1185">Reference proteome</keyword>
<feature type="non-terminal residue" evidence="1">
    <location>
        <position position="88"/>
    </location>
</feature>
<sequence>CNGHAELCNRSYGNITFLGVHDSFAWSTDVLAQVDLPTQLALGARLLQGQTHMNGDAIHLCHTNCILFDGGPLVDYLSQVKTFLDANP</sequence>
<feature type="non-terminal residue" evidence="1">
    <location>
        <position position="1"/>
    </location>
</feature>
<dbReference type="EMBL" id="ML209356">
    <property type="protein sequence ID" value="TFK58453.1"/>
    <property type="molecule type" value="Genomic_DNA"/>
</dbReference>
<organism evidence="1 2">
    <name type="scientific">Pluteus cervinus</name>
    <dbReference type="NCBI Taxonomy" id="181527"/>
    <lineage>
        <taxon>Eukaryota</taxon>
        <taxon>Fungi</taxon>
        <taxon>Dikarya</taxon>
        <taxon>Basidiomycota</taxon>
        <taxon>Agaricomycotina</taxon>
        <taxon>Agaricomycetes</taxon>
        <taxon>Agaricomycetidae</taxon>
        <taxon>Agaricales</taxon>
        <taxon>Pluteineae</taxon>
        <taxon>Pluteaceae</taxon>
        <taxon>Pluteus</taxon>
    </lineage>
</organism>
<evidence type="ECO:0000313" key="2">
    <source>
        <dbReference type="Proteomes" id="UP000308600"/>
    </source>
</evidence>
<name>A0ACD2ZYM3_9AGAR</name>
<reference evidence="1 2" key="1">
    <citation type="journal article" date="2019" name="Nat. Ecol. Evol.">
        <title>Megaphylogeny resolves global patterns of mushroom evolution.</title>
        <authorList>
            <person name="Varga T."/>
            <person name="Krizsan K."/>
            <person name="Foldi C."/>
            <person name="Dima B."/>
            <person name="Sanchez-Garcia M."/>
            <person name="Sanchez-Ramirez S."/>
            <person name="Szollosi G.J."/>
            <person name="Szarkandi J.G."/>
            <person name="Papp V."/>
            <person name="Albert L."/>
            <person name="Andreopoulos W."/>
            <person name="Angelini C."/>
            <person name="Antonin V."/>
            <person name="Barry K.W."/>
            <person name="Bougher N.L."/>
            <person name="Buchanan P."/>
            <person name="Buyck B."/>
            <person name="Bense V."/>
            <person name="Catcheside P."/>
            <person name="Chovatia M."/>
            <person name="Cooper J."/>
            <person name="Damon W."/>
            <person name="Desjardin D."/>
            <person name="Finy P."/>
            <person name="Geml J."/>
            <person name="Haridas S."/>
            <person name="Hughes K."/>
            <person name="Justo A."/>
            <person name="Karasinski D."/>
            <person name="Kautmanova I."/>
            <person name="Kiss B."/>
            <person name="Kocsube S."/>
            <person name="Kotiranta H."/>
            <person name="LaButti K.M."/>
            <person name="Lechner B.E."/>
            <person name="Liimatainen K."/>
            <person name="Lipzen A."/>
            <person name="Lukacs Z."/>
            <person name="Mihaltcheva S."/>
            <person name="Morgado L.N."/>
            <person name="Niskanen T."/>
            <person name="Noordeloos M.E."/>
            <person name="Ohm R.A."/>
            <person name="Ortiz-Santana B."/>
            <person name="Ovrebo C."/>
            <person name="Racz N."/>
            <person name="Riley R."/>
            <person name="Savchenko A."/>
            <person name="Shiryaev A."/>
            <person name="Soop K."/>
            <person name="Spirin V."/>
            <person name="Szebenyi C."/>
            <person name="Tomsovsky M."/>
            <person name="Tulloss R.E."/>
            <person name="Uehling J."/>
            <person name="Grigoriev I.V."/>
            <person name="Vagvolgyi C."/>
            <person name="Papp T."/>
            <person name="Martin F.M."/>
            <person name="Miettinen O."/>
            <person name="Hibbett D.S."/>
            <person name="Nagy L.G."/>
        </authorList>
    </citation>
    <scope>NUCLEOTIDE SEQUENCE [LARGE SCALE GENOMIC DNA]</scope>
    <source>
        <strain evidence="1 2">NL-1719</strain>
    </source>
</reference>
<accession>A0ACD2ZYM3</accession>
<gene>
    <name evidence="1" type="ORF">BDN72DRAFT_726645</name>
</gene>
<dbReference type="Proteomes" id="UP000308600">
    <property type="component" value="Unassembled WGS sequence"/>
</dbReference>
<proteinExistence type="predicted"/>
<evidence type="ECO:0000313" key="1">
    <source>
        <dbReference type="EMBL" id="TFK58453.1"/>
    </source>
</evidence>
<protein>
    <submittedName>
        <fullName evidence="1">Uncharacterized protein</fullName>
    </submittedName>
</protein>